<accession>A0A8J3LZP8</accession>
<name>A0A8J3LZP8_9ACTN</name>
<protein>
    <submittedName>
        <fullName evidence="2">Uncharacterized protein</fullName>
    </submittedName>
</protein>
<proteinExistence type="predicted"/>
<sequence length="136" mass="14678">MHARSVPIFKITIREARMTAPEHPDDHDHLPATWTQGARDTYQAVLDERPNMTAAEVAQLWHACALESAAERHDEVALAAGMVARGSTGQPIPHPSAVEARLARSAAAAILAKLQPAAHGTPSERARRAARARWSA</sequence>
<dbReference type="Proteomes" id="UP000653674">
    <property type="component" value="Unassembled WGS sequence"/>
</dbReference>
<comment type="caution">
    <text evidence="2">The sequence shown here is derived from an EMBL/GenBank/DDBJ whole genome shotgun (WGS) entry which is preliminary data.</text>
</comment>
<dbReference type="EMBL" id="BONU01000052">
    <property type="protein sequence ID" value="GIG76360.1"/>
    <property type="molecule type" value="Genomic_DNA"/>
</dbReference>
<evidence type="ECO:0000313" key="3">
    <source>
        <dbReference type="Proteomes" id="UP000653674"/>
    </source>
</evidence>
<keyword evidence="3" id="KW-1185">Reference proteome</keyword>
<dbReference type="AlphaFoldDB" id="A0A8J3LZP8"/>
<evidence type="ECO:0000256" key="1">
    <source>
        <dbReference type="SAM" id="MobiDB-lite"/>
    </source>
</evidence>
<evidence type="ECO:0000313" key="2">
    <source>
        <dbReference type="EMBL" id="GIG76360.1"/>
    </source>
</evidence>
<organism evidence="2 3">
    <name type="scientific">Planosporangium flavigriseum</name>
    <dbReference type="NCBI Taxonomy" id="373681"/>
    <lineage>
        <taxon>Bacteria</taxon>
        <taxon>Bacillati</taxon>
        <taxon>Actinomycetota</taxon>
        <taxon>Actinomycetes</taxon>
        <taxon>Micromonosporales</taxon>
        <taxon>Micromonosporaceae</taxon>
        <taxon>Planosporangium</taxon>
    </lineage>
</organism>
<gene>
    <name evidence="2" type="ORF">Pfl04_47640</name>
</gene>
<reference evidence="2" key="1">
    <citation type="submission" date="2021-01" db="EMBL/GenBank/DDBJ databases">
        <title>Whole genome shotgun sequence of Planosporangium flavigriseum NBRC 105377.</title>
        <authorList>
            <person name="Komaki H."/>
            <person name="Tamura T."/>
        </authorList>
    </citation>
    <scope>NUCLEOTIDE SEQUENCE</scope>
    <source>
        <strain evidence="2">NBRC 105377</strain>
    </source>
</reference>
<feature type="region of interest" description="Disordered" evidence="1">
    <location>
        <begin position="116"/>
        <end position="136"/>
    </location>
</feature>